<dbReference type="GO" id="GO:0008782">
    <property type="term" value="F:adenosylhomocysteine nucleosidase activity"/>
    <property type="evidence" value="ECO:0007669"/>
    <property type="project" value="UniProtKB-EC"/>
</dbReference>
<dbReference type="Proteomes" id="UP000538666">
    <property type="component" value="Unassembled WGS sequence"/>
</dbReference>
<reference evidence="2 3" key="1">
    <citation type="submission" date="2020-08" db="EMBL/GenBank/DDBJ databases">
        <title>Genomic Encyclopedia of Type Strains, Phase IV (KMG-IV): sequencing the most valuable type-strain genomes for metagenomic binning, comparative biology and taxonomic classification.</title>
        <authorList>
            <person name="Goeker M."/>
        </authorList>
    </citation>
    <scope>NUCLEOTIDE SEQUENCE [LARGE SCALE GENOMIC DNA]</scope>
    <source>
        <strain evidence="2 3">DSM 103733</strain>
    </source>
</reference>
<feature type="domain" description="Nucleoside phosphorylase" evidence="1">
    <location>
        <begin position="139"/>
        <end position="183"/>
    </location>
</feature>
<protein>
    <submittedName>
        <fullName evidence="2">Adenosylhomocysteine nucleosidase</fullName>
        <ecNumber evidence="2">3.2.2.9</ecNumber>
    </submittedName>
</protein>
<dbReference type="Gene3D" id="3.40.50.1580">
    <property type="entry name" value="Nucleoside phosphorylase domain"/>
    <property type="match status" value="2"/>
</dbReference>
<gene>
    <name evidence="2" type="ORF">HNQ77_001280</name>
</gene>
<sequence>MRLQPLRDRSLVQSTPPSSSQTRIAIIAALPGELKPLVQGWKQTGKHAWTGSIGDYPCIAIAGGMGAAAANRAVAQANSEFHPNVLVSYGWAGALTCAIKPGMAASISEVIDLQSGKRFATGDSAGTRLLTLNRVARLHEKRKLAERNQAVLVDMEAAAVARLASQQKSRFYCFKGVSDGYTDRLPDFSRFISWEGELRMPAFLAYIGLRPWYWPSLVKLGTASRAAASALATLARESLTQTL</sequence>
<dbReference type="GO" id="GO:0019284">
    <property type="term" value="P:L-methionine salvage from S-adenosylmethionine"/>
    <property type="evidence" value="ECO:0007669"/>
    <property type="project" value="TreeGrafter"/>
</dbReference>
<keyword evidence="2" id="KW-0326">Glycosidase</keyword>
<dbReference type="InterPro" id="IPR035994">
    <property type="entry name" value="Nucleoside_phosphorylase_sf"/>
</dbReference>
<dbReference type="GO" id="GO:0008930">
    <property type="term" value="F:methylthioadenosine nucleosidase activity"/>
    <property type="evidence" value="ECO:0007669"/>
    <property type="project" value="TreeGrafter"/>
</dbReference>
<dbReference type="RefSeq" id="WP_050062229.1">
    <property type="nucleotide sequence ID" value="NZ_JACHEK010000002.1"/>
</dbReference>
<feature type="domain" description="Nucleoside phosphorylase" evidence="1">
    <location>
        <begin position="23"/>
        <end position="123"/>
    </location>
</feature>
<organism evidence="2 3">
    <name type="scientific">Silvibacterium bohemicum</name>
    <dbReference type="NCBI Taxonomy" id="1577686"/>
    <lineage>
        <taxon>Bacteria</taxon>
        <taxon>Pseudomonadati</taxon>
        <taxon>Acidobacteriota</taxon>
        <taxon>Terriglobia</taxon>
        <taxon>Terriglobales</taxon>
        <taxon>Acidobacteriaceae</taxon>
        <taxon>Silvibacterium</taxon>
    </lineage>
</organism>
<keyword evidence="3" id="KW-1185">Reference proteome</keyword>
<dbReference type="EC" id="3.2.2.9" evidence="2"/>
<evidence type="ECO:0000313" key="3">
    <source>
        <dbReference type="Proteomes" id="UP000538666"/>
    </source>
</evidence>
<proteinExistence type="predicted"/>
<dbReference type="InterPro" id="IPR000845">
    <property type="entry name" value="Nucleoside_phosphorylase_d"/>
</dbReference>
<dbReference type="GO" id="GO:0005829">
    <property type="term" value="C:cytosol"/>
    <property type="evidence" value="ECO:0007669"/>
    <property type="project" value="TreeGrafter"/>
</dbReference>
<dbReference type="EMBL" id="JACHEK010000002">
    <property type="protein sequence ID" value="MBB6143336.1"/>
    <property type="molecule type" value="Genomic_DNA"/>
</dbReference>
<dbReference type="Pfam" id="PF01048">
    <property type="entry name" value="PNP_UDP_1"/>
    <property type="match status" value="2"/>
</dbReference>
<evidence type="ECO:0000313" key="2">
    <source>
        <dbReference type="EMBL" id="MBB6143336.1"/>
    </source>
</evidence>
<dbReference type="OrthoDB" id="5451816at2"/>
<name>A0A841JPR5_9BACT</name>
<evidence type="ECO:0000259" key="1">
    <source>
        <dbReference type="Pfam" id="PF01048"/>
    </source>
</evidence>
<dbReference type="AlphaFoldDB" id="A0A841JPR5"/>
<accession>A0A841JPR5</accession>
<dbReference type="PANTHER" id="PTHR46832">
    <property type="entry name" value="5'-METHYLTHIOADENOSINE/S-ADENOSYLHOMOCYSTEINE NUCLEOSIDASE"/>
    <property type="match status" value="1"/>
</dbReference>
<dbReference type="SUPFAM" id="SSF53167">
    <property type="entry name" value="Purine and uridine phosphorylases"/>
    <property type="match status" value="1"/>
</dbReference>
<dbReference type="GO" id="GO:0009116">
    <property type="term" value="P:nucleoside metabolic process"/>
    <property type="evidence" value="ECO:0007669"/>
    <property type="project" value="InterPro"/>
</dbReference>
<comment type="caution">
    <text evidence="2">The sequence shown here is derived from an EMBL/GenBank/DDBJ whole genome shotgun (WGS) entry which is preliminary data.</text>
</comment>
<dbReference type="PANTHER" id="PTHR46832:SF1">
    <property type="entry name" value="5'-METHYLTHIOADENOSINE_S-ADENOSYLHOMOCYSTEINE NUCLEOSIDASE"/>
    <property type="match status" value="1"/>
</dbReference>
<keyword evidence="2" id="KW-0378">Hydrolase</keyword>